<feature type="transmembrane region" description="Helical" evidence="1">
    <location>
        <begin position="70"/>
        <end position="90"/>
    </location>
</feature>
<dbReference type="OrthoDB" id="4566061at2"/>
<dbReference type="AlphaFoldDB" id="A0A386ZKS0"/>
<dbReference type="RefSeq" id="WP_120743057.1">
    <property type="nucleotide sequence ID" value="NZ_CP032568.1"/>
</dbReference>
<sequence>MTNSDGNNQGIDWDGELTALMESSGIDPAQLTRPNLTRRAGRWIIKARAAIGAVVVTIPVMWLVDGSGAPAAATVPLMAWLAGWIGYGIWVSAARPDTATLAYHLKDLATALYRAGSRQVFERSRPARVRWRAARLAQTTA</sequence>
<gene>
    <name evidence="2" type="ORF">D7D52_34090</name>
</gene>
<evidence type="ECO:0000313" key="2">
    <source>
        <dbReference type="EMBL" id="AYF78018.1"/>
    </source>
</evidence>
<keyword evidence="1" id="KW-1133">Transmembrane helix</keyword>
<reference evidence="2 3" key="1">
    <citation type="submission" date="2018-09" db="EMBL/GenBank/DDBJ databases">
        <title>Nocardia yunnanensis sp. nov., an actinomycete isolated from a soil sample.</title>
        <authorList>
            <person name="Zhang J."/>
        </authorList>
    </citation>
    <scope>NUCLEOTIDE SEQUENCE [LARGE SCALE GENOMIC DNA]</scope>
    <source>
        <strain evidence="2 3">CFHS0054</strain>
    </source>
</reference>
<keyword evidence="1" id="KW-0812">Transmembrane</keyword>
<keyword evidence="3" id="KW-1185">Reference proteome</keyword>
<evidence type="ECO:0000256" key="1">
    <source>
        <dbReference type="SAM" id="Phobius"/>
    </source>
</evidence>
<dbReference type="EMBL" id="CP032568">
    <property type="protein sequence ID" value="AYF78018.1"/>
    <property type="molecule type" value="Genomic_DNA"/>
</dbReference>
<evidence type="ECO:0000313" key="3">
    <source>
        <dbReference type="Proteomes" id="UP000267164"/>
    </source>
</evidence>
<name>A0A386ZKS0_9NOCA</name>
<feature type="transmembrane region" description="Helical" evidence="1">
    <location>
        <begin position="43"/>
        <end position="64"/>
    </location>
</feature>
<dbReference type="Proteomes" id="UP000267164">
    <property type="component" value="Chromosome"/>
</dbReference>
<dbReference type="KEGG" id="nyu:D7D52_34090"/>
<protein>
    <submittedName>
        <fullName evidence="2">Uncharacterized protein</fullName>
    </submittedName>
</protein>
<accession>A0A386ZKS0</accession>
<organism evidence="2 3">
    <name type="scientific">Nocardia yunnanensis</name>
    <dbReference type="NCBI Taxonomy" id="2382165"/>
    <lineage>
        <taxon>Bacteria</taxon>
        <taxon>Bacillati</taxon>
        <taxon>Actinomycetota</taxon>
        <taxon>Actinomycetes</taxon>
        <taxon>Mycobacteriales</taxon>
        <taxon>Nocardiaceae</taxon>
        <taxon>Nocardia</taxon>
    </lineage>
</organism>
<keyword evidence="1" id="KW-0472">Membrane</keyword>
<proteinExistence type="predicted"/>